<dbReference type="RefSeq" id="WP_199567432.1">
    <property type="nucleotide sequence ID" value="NZ_JAENBP010000002.1"/>
</dbReference>
<dbReference type="Pfam" id="PF05175">
    <property type="entry name" value="MTS"/>
    <property type="match status" value="1"/>
</dbReference>
<evidence type="ECO:0000313" key="4">
    <source>
        <dbReference type="EMBL" id="MBJ8349508.1"/>
    </source>
</evidence>
<evidence type="ECO:0000256" key="2">
    <source>
        <dbReference type="ARBA" id="ARBA00022679"/>
    </source>
</evidence>
<dbReference type="InterPro" id="IPR007848">
    <property type="entry name" value="Small_mtfrase_dom"/>
</dbReference>
<dbReference type="CDD" id="cd02440">
    <property type="entry name" value="AdoMet_MTases"/>
    <property type="match status" value="1"/>
</dbReference>
<dbReference type="InterPro" id="IPR029063">
    <property type="entry name" value="SAM-dependent_MTases_sf"/>
</dbReference>
<accession>A0A934P9I5</accession>
<dbReference type="PANTHER" id="PTHR47816">
    <property type="entry name" value="RIBOSOMAL RNA SMALL SUBUNIT METHYLTRANSFERASE C"/>
    <property type="match status" value="1"/>
</dbReference>
<keyword evidence="2" id="KW-0808">Transferase</keyword>
<reference evidence="4 5" key="1">
    <citation type="journal article" date="2021" name="Int. J. Syst. Evol. Microbiol.">
        <title>Streptococcus vicugnae sp. nov., isolated from faeces of alpacas (Vicugna pacos) and cattle (Bos taurus), Streptococcus zalophi sp. nov., and Streptococcus pacificus sp. nov., isolated from respiratory tract of California sea lions (Zalophus californianus).</title>
        <authorList>
            <person name="Volokhov D.V."/>
            <person name="Zagorodnyaya T.A."/>
            <person name="Shen Z."/>
            <person name="Blom J."/>
            <person name="Furtak V.A."/>
            <person name="Eisenberg T."/>
            <person name="Fan P."/>
            <person name="Jeong K.C."/>
            <person name="Gao Y."/>
            <person name="Zhang S."/>
            <person name="Amselle M."/>
        </authorList>
    </citation>
    <scope>NUCLEOTIDE SEQUENCE [LARGE SCALE GENOMIC DNA]</scope>
    <source>
        <strain evidence="5">CSL7508-lung</strain>
    </source>
</reference>
<gene>
    <name evidence="4" type="ORF">JHK64_02525</name>
</gene>
<dbReference type="PANTHER" id="PTHR47816:SF4">
    <property type="entry name" value="RIBOSOMAL RNA SMALL SUBUNIT METHYLTRANSFERASE C"/>
    <property type="match status" value="1"/>
</dbReference>
<feature type="domain" description="Methyltransferase small" evidence="3">
    <location>
        <begin position="38"/>
        <end position="200"/>
    </location>
</feature>
<dbReference type="Proteomes" id="UP000644875">
    <property type="component" value="Unassembled WGS sequence"/>
</dbReference>
<dbReference type="AlphaFoldDB" id="A0A934P9I5"/>
<sequence>MKRKDENSKTTMYFSENPDSQHDIKELETYLLGEVFYFQTDSGVFSKNRIDFGSQTLINYADFEANKTLLDIGCGYGPIGISLAKVKKIIPTMIDINNRALELAKINAQKNHVEARIFHSHLYNQVEGTFDYIVSNPPIRAGKEVVHEIISRSIDHLNENGSLTIVIQKKQGAPSAKSKMQAIFGNVTVLKKEKGYYILRSFKDENS</sequence>
<protein>
    <submittedName>
        <fullName evidence="4">Class I SAM-dependent methyltransferase</fullName>
    </submittedName>
</protein>
<dbReference type="PRINTS" id="PR00507">
    <property type="entry name" value="N12N6MTFRASE"/>
</dbReference>
<dbReference type="InterPro" id="IPR046977">
    <property type="entry name" value="RsmC/RlmG"/>
</dbReference>
<organism evidence="4 5">
    <name type="scientific">Streptococcus zalophi</name>
    <dbReference type="NCBI Taxonomy" id="640031"/>
    <lineage>
        <taxon>Bacteria</taxon>
        <taxon>Bacillati</taxon>
        <taxon>Bacillota</taxon>
        <taxon>Bacilli</taxon>
        <taxon>Lactobacillales</taxon>
        <taxon>Streptococcaceae</taxon>
        <taxon>Streptococcus</taxon>
    </lineage>
</organism>
<dbReference type="Gene3D" id="3.40.50.150">
    <property type="entry name" value="Vaccinia Virus protein VP39"/>
    <property type="match status" value="1"/>
</dbReference>
<evidence type="ECO:0000259" key="3">
    <source>
        <dbReference type="Pfam" id="PF05175"/>
    </source>
</evidence>
<comment type="caution">
    <text evidence="4">The sequence shown here is derived from an EMBL/GenBank/DDBJ whole genome shotgun (WGS) entry which is preliminary data.</text>
</comment>
<keyword evidence="1 4" id="KW-0489">Methyltransferase</keyword>
<evidence type="ECO:0000313" key="5">
    <source>
        <dbReference type="Proteomes" id="UP000644875"/>
    </source>
</evidence>
<dbReference type="SUPFAM" id="SSF53335">
    <property type="entry name" value="S-adenosyl-L-methionine-dependent methyltransferases"/>
    <property type="match status" value="1"/>
</dbReference>
<evidence type="ECO:0000256" key="1">
    <source>
        <dbReference type="ARBA" id="ARBA00022603"/>
    </source>
</evidence>
<dbReference type="GO" id="GO:0008757">
    <property type="term" value="F:S-adenosylmethionine-dependent methyltransferase activity"/>
    <property type="evidence" value="ECO:0007669"/>
    <property type="project" value="InterPro"/>
</dbReference>
<dbReference type="EMBL" id="JAENBP010000002">
    <property type="protein sequence ID" value="MBJ8349508.1"/>
    <property type="molecule type" value="Genomic_DNA"/>
</dbReference>
<dbReference type="GO" id="GO:0032259">
    <property type="term" value="P:methylation"/>
    <property type="evidence" value="ECO:0007669"/>
    <property type="project" value="UniProtKB-KW"/>
</dbReference>
<keyword evidence="5" id="KW-1185">Reference proteome</keyword>
<name>A0A934P9I5_9STRE</name>
<proteinExistence type="predicted"/>